<dbReference type="GO" id="GO:0003677">
    <property type="term" value="F:DNA binding"/>
    <property type="evidence" value="ECO:0007669"/>
    <property type="project" value="UniProtKB-KW"/>
</dbReference>
<keyword evidence="4" id="KW-0799">Topoisomerase</keyword>
<evidence type="ECO:0000256" key="2">
    <source>
        <dbReference type="ARBA" id="ARBA00006645"/>
    </source>
</evidence>
<evidence type="ECO:0000256" key="6">
    <source>
        <dbReference type="ARBA" id="ARBA00023235"/>
    </source>
</evidence>
<comment type="caution">
    <text evidence="9">The sequence shown here is derived from an EMBL/GenBank/DDBJ whole genome shotgun (WGS) entry which is preliminary data.</text>
</comment>
<reference evidence="9 10" key="1">
    <citation type="submission" date="2018-06" db="EMBL/GenBank/DDBJ databases">
        <title>Genomic Encyclopedia of Archaeal and Bacterial Type Strains, Phase II (KMG-II): from individual species to whole genera.</title>
        <authorList>
            <person name="Goeker M."/>
        </authorList>
    </citation>
    <scope>NUCLEOTIDE SEQUENCE [LARGE SCALE GENOMIC DNA]</scope>
    <source>
        <strain evidence="9 10">DSM 15361</strain>
    </source>
</reference>
<comment type="catalytic activity">
    <reaction evidence="1">
        <text>ATP-independent breakage of single-stranded DNA, followed by passage and rejoining.</text>
        <dbReference type="EC" id="5.6.2.1"/>
    </reaction>
</comment>
<dbReference type="RefSeq" id="WP_111541829.1">
    <property type="nucleotide sequence ID" value="NZ_QKYV01000007.1"/>
</dbReference>
<dbReference type="EC" id="5.6.2.1" evidence="3"/>
<evidence type="ECO:0000256" key="3">
    <source>
        <dbReference type="ARBA" id="ARBA00012891"/>
    </source>
</evidence>
<dbReference type="GO" id="GO:0006265">
    <property type="term" value="P:DNA topological change"/>
    <property type="evidence" value="ECO:0007669"/>
    <property type="project" value="InterPro"/>
</dbReference>
<keyword evidence="5" id="KW-0238">DNA-binding</keyword>
<sequence length="361" mass="42284">MRLSPQQLKKIITEPEEFTNMANLVYISDEDLTISRHKVGRGYYYKNKEGEKITCSKEKDRIKSLVIPPNWKNVRITHLKNGHLQVIGRDDKDRKVYLYHEHWTNFKNQTKFYKIAAFGKQLPKIREQIDKDLRKKGMPKEKVIALVIRLMEETHIRIGNHYYAKKNKTYGLSTLRSKHVHISKDILTFNFIGKKGKEHQIDITDKKLIELVQNCEEISGWELFKYYDESGNVEKIDSGMVNEYIQNSCGDFYSAKDFRTWAATKIFFETLRDIGLEEDEKQQTKNLNLAYAEAASGLGNTKTVCKEYYVHPIIPDKYLDGSIASYFKKVDNNQPSKINNLSKTEEVLLDLMKDFEIDFKK</sequence>
<evidence type="ECO:0000259" key="8">
    <source>
        <dbReference type="Pfam" id="PF21338"/>
    </source>
</evidence>
<dbReference type="SUPFAM" id="SSF55869">
    <property type="entry name" value="DNA topoisomerase I domain"/>
    <property type="match status" value="1"/>
</dbReference>
<dbReference type="InterPro" id="IPR011010">
    <property type="entry name" value="DNA_brk_join_enz"/>
</dbReference>
<evidence type="ECO:0000313" key="9">
    <source>
        <dbReference type="EMBL" id="PZW38882.1"/>
    </source>
</evidence>
<feature type="domain" description="DNA topoisomerase I catalytic core eukaryotic-type" evidence="7">
    <location>
        <begin position="106"/>
        <end position="307"/>
    </location>
</feature>
<dbReference type="AlphaFoldDB" id="A0A2W7I097"/>
<dbReference type="PROSITE" id="PS52038">
    <property type="entry name" value="TOPO_IB_2"/>
    <property type="match status" value="1"/>
</dbReference>
<proteinExistence type="inferred from homology"/>
<dbReference type="Gene3D" id="3.30.66.10">
    <property type="entry name" value="DNA topoisomerase I domain"/>
    <property type="match status" value="1"/>
</dbReference>
<keyword evidence="10" id="KW-1185">Reference proteome</keyword>
<evidence type="ECO:0000259" key="7">
    <source>
        <dbReference type="Pfam" id="PF01028"/>
    </source>
</evidence>
<evidence type="ECO:0000313" key="10">
    <source>
        <dbReference type="Proteomes" id="UP000249542"/>
    </source>
</evidence>
<accession>A0A2W7I097</accession>
<gene>
    <name evidence="9" type="ORF">LX95_02556</name>
</gene>
<dbReference type="Proteomes" id="UP000249542">
    <property type="component" value="Unassembled WGS sequence"/>
</dbReference>
<evidence type="ECO:0000256" key="5">
    <source>
        <dbReference type="ARBA" id="ARBA00023125"/>
    </source>
</evidence>
<dbReference type="Gene3D" id="1.10.132.120">
    <property type="match status" value="1"/>
</dbReference>
<keyword evidence="6 9" id="KW-0413">Isomerase</keyword>
<dbReference type="Pfam" id="PF01028">
    <property type="entry name" value="Topoisom_I"/>
    <property type="match status" value="1"/>
</dbReference>
<protein>
    <recommendedName>
        <fullName evidence="3">DNA topoisomerase</fullName>
        <ecNumber evidence="3">5.6.2.1</ecNumber>
    </recommendedName>
</protein>
<dbReference type="InterPro" id="IPR014711">
    <property type="entry name" value="TopoI_cat_a-hlx-sub_euk"/>
</dbReference>
<evidence type="ECO:0000256" key="4">
    <source>
        <dbReference type="ARBA" id="ARBA00023029"/>
    </source>
</evidence>
<dbReference type="InterPro" id="IPR035447">
    <property type="entry name" value="DNA_topo_I_N_sf"/>
</dbReference>
<dbReference type="PRINTS" id="PR00416">
    <property type="entry name" value="EUTPISMRASEI"/>
</dbReference>
<comment type="similarity">
    <text evidence="2">Belongs to the type IB topoisomerase family.</text>
</comment>
<dbReference type="Pfam" id="PF21338">
    <property type="entry name" value="Top1B_N_bact"/>
    <property type="match status" value="1"/>
</dbReference>
<dbReference type="InterPro" id="IPR049331">
    <property type="entry name" value="Top1B_N_bact"/>
</dbReference>
<evidence type="ECO:0000256" key="1">
    <source>
        <dbReference type="ARBA" id="ARBA00000213"/>
    </source>
</evidence>
<dbReference type="SUPFAM" id="SSF56349">
    <property type="entry name" value="DNA breaking-rejoining enzymes"/>
    <property type="match status" value="1"/>
</dbReference>
<dbReference type="GO" id="GO:0003917">
    <property type="term" value="F:DNA topoisomerase type I (single strand cut, ATP-independent) activity"/>
    <property type="evidence" value="ECO:0007669"/>
    <property type="project" value="UniProtKB-EC"/>
</dbReference>
<name>A0A2W7I097_9FLAO</name>
<organism evidence="9 10">
    <name type="scientific">Mesonia algae</name>
    <dbReference type="NCBI Taxonomy" id="213248"/>
    <lineage>
        <taxon>Bacteria</taxon>
        <taxon>Pseudomonadati</taxon>
        <taxon>Bacteroidota</taxon>
        <taxon>Flavobacteriia</taxon>
        <taxon>Flavobacteriales</taxon>
        <taxon>Flavobacteriaceae</taxon>
        <taxon>Mesonia</taxon>
    </lineage>
</organism>
<dbReference type="EMBL" id="QKYV01000007">
    <property type="protein sequence ID" value="PZW38882.1"/>
    <property type="molecule type" value="Genomic_DNA"/>
</dbReference>
<dbReference type="InterPro" id="IPR013500">
    <property type="entry name" value="TopoI_cat_euk"/>
</dbReference>
<feature type="domain" description="DNA topoisomerase IB N-terminal" evidence="8">
    <location>
        <begin position="42"/>
        <end position="90"/>
    </location>
</feature>
<dbReference type="InterPro" id="IPR001631">
    <property type="entry name" value="TopoI"/>
</dbReference>
<dbReference type="Gene3D" id="3.90.15.10">
    <property type="entry name" value="Topoisomerase I, Chain A, domain 3"/>
    <property type="match status" value="1"/>
</dbReference>